<reference evidence="1 2" key="1">
    <citation type="submission" date="2018-12" db="EMBL/GenBank/DDBJ databases">
        <authorList>
            <consortium name="Pathogen Informatics"/>
        </authorList>
    </citation>
    <scope>NUCLEOTIDE SEQUENCE [LARGE SCALE GENOMIC DNA]</scope>
    <source>
        <strain evidence="1 2">NCTC9702</strain>
    </source>
</reference>
<sequence>MILLSVITLLFWNTKKKIRFDVTLWLKADATNEHPECVIKDTPEAAVGLEKCKWTINALINHHYKIVAASWQAKKQCCPHVGYAGYQREYPDRG</sequence>
<accession>A0A447XTW7</accession>
<gene>
    <name evidence="1" type="ORF">NCTC9702_01613</name>
</gene>
<protein>
    <submittedName>
        <fullName evidence="1">Intimin ((Attaching and effacing protein) or invasin protein (SivH-like))</fullName>
    </submittedName>
</protein>
<name>A0A447XTW7_ECOLX</name>
<dbReference type="Proteomes" id="UP000277930">
    <property type="component" value="Chromosome 1"/>
</dbReference>
<proteinExistence type="predicted"/>
<organism evidence="1 2">
    <name type="scientific">Escherichia coli</name>
    <dbReference type="NCBI Taxonomy" id="562"/>
    <lineage>
        <taxon>Bacteria</taxon>
        <taxon>Pseudomonadati</taxon>
        <taxon>Pseudomonadota</taxon>
        <taxon>Gammaproteobacteria</taxon>
        <taxon>Enterobacterales</taxon>
        <taxon>Enterobacteriaceae</taxon>
        <taxon>Escherichia</taxon>
    </lineage>
</organism>
<dbReference type="AlphaFoldDB" id="A0A447XTW7"/>
<evidence type="ECO:0000313" key="2">
    <source>
        <dbReference type="Proteomes" id="UP000277930"/>
    </source>
</evidence>
<dbReference type="EMBL" id="LR134246">
    <property type="protein sequence ID" value="VED34425.1"/>
    <property type="molecule type" value="Genomic_DNA"/>
</dbReference>
<evidence type="ECO:0000313" key="1">
    <source>
        <dbReference type="EMBL" id="VED34425.1"/>
    </source>
</evidence>